<dbReference type="EMBL" id="CAADRP010001852">
    <property type="protein sequence ID" value="VFU54692.1"/>
    <property type="molecule type" value="Genomic_DNA"/>
</dbReference>
<feature type="region of interest" description="Disordered" evidence="5">
    <location>
        <begin position="1"/>
        <end position="21"/>
    </location>
</feature>
<feature type="domain" description="Water stress and hypersensitive response" evidence="7">
    <location>
        <begin position="96"/>
        <end position="218"/>
    </location>
</feature>
<feature type="compositionally biased region" description="Basic residues" evidence="5">
    <location>
        <begin position="1"/>
        <end position="17"/>
    </location>
</feature>
<evidence type="ECO:0000313" key="8">
    <source>
        <dbReference type="EMBL" id="VFU54692.1"/>
    </source>
</evidence>
<dbReference type="InterPro" id="IPR013990">
    <property type="entry name" value="WHy-dom"/>
</dbReference>
<keyword evidence="2 6" id="KW-0812">Transmembrane</keyword>
<dbReference type="GO" id="GO:0009269">
    <property type="term" value="P:response to desiccation"/>
    <property type="evidence" value="ECO:0007669"/>
    <property type="project" value="InterPro"/>
</dbReference>
<protein>
    <recommendedName>
        <fullName evidence="7">Water stress and hypersensitive response domain-containing protein</fullName>
    </recommendedName>
</protein>
<dbReference type="GO" id="GO:0098542">
    <property type="term" value="P:defense response to other organism"/>
    <property type="evidence" value="ECO:0007669"/>
    <property type="project" value="InterPro"/>
</dbReference>
<reference evidence="8" key="1">
    <citation type="submission" date="2019-03" db="EMBL/GenBank/DDBJ databases">
        <authorList>
            <person name="Mank J."/>
            <person name="Almeida P."/>
        </authorList>
    </citation>
    <scope>NUCLEOTIDE SEQUENCE</scope>
    <source>
        <strain evidence="8">78183</strain>
    </source>
</reference>
<dbReference type="InterPro" id="IPR004864">
    <property type="entry name" value="LEA_2"/>
</dbReference>
<accession>A0A6N2MK37</accession>
<evidence type="ECO:0000256" key="5">
    <source>
        <dbReference type="SAM" id="MobiDB-lite"/>
    </source>
</evidence>
<organism evidence="8">
    <name type="scientific">Salix viminalis</name>
    <name type="common">Common osier</name>
    <name type="synonym">Basket willow</name>
    <dbReference type="NCBI Taxonomy" id="40686"/>
    <lineage>
        <taxon>Eukaryota</taxon>
        <taxon>Viridiplantae</taxon>
        <taxon>Streptophyta</taxon>
        <taxon>Embryophyta</taxon>
        <taxon>Tracheophyta</taxon>
        <taxon>Spermatophyta</taxon>
        <taxon>Magnoliopsida</taxon>
        <taxon>eudicotyledons</taxon>
        <taxon>Gunneridae</taxon>
        <taxon>Pentapetalae</taxon>
        <taxon>rosids</taxon>
        <taxon>fabids</taxon>
        <taxon>Malpighiales</taxon>
        <taxon>Salicaceae</taxon>
        <taxon>Saliceae</taxon>
        <taxon>Salix</taxon>
    </lineage>
</organism>
<gene>
    <name evidence="8" type="ORF">SVIM_LOCUS383810</name>
</gene>
<dbReference type="GO" id="GO:0016020">
    <property type="term" value="C:membrane"/>
    <property type="evidence" value="ECO:0007669"/>
    <property type="project" value="UniProtKB-SubCell"/>
</dbReference>
<dbReference type="Pfam" id="PF03168">
    <property type="entry name" value="LEA_2"/>
    <property type="match status" value="1"/>
</dbReference>
<keyword evidence="3 6" id="KW-1133">Transmembrane helix</keyword>
<evidence type="ECO:0000256" key="1">
    <source>
        <dbReference type="ARBA" id="ARBA00004167"/>
    </source>
</evidence>
<dbReference type="AlphaFoldDB" id="A0A6N2MK37"/>
<dbReference type="SMART" id="SM00769">
    <property type="entry name" value="WHy"/>
    <property type="match status" value="1"/>
</dbReference>
<evidence type="ECO:0000256" key="6">
    <source>
        <dbReference type="SAM" id="Phobius"/>
    </source>
</evidence>
<keyword evidence="4 6" id="KW-0472">Membrane</keyword>
<sequence>MKSPKYPKTKKDHRKHQQAPFPSFPRCHPFICEAHYRPLICGRGEEEESNYLQNSFMGKKVKWSWTSALVGAATATAAAALISAKPKDPTFHLIKINLSSFKLKFPIIDTDLILTVHVTNPNIIPIHYSSTIMSIFYDGSLIGSAQVEAGSQPSKSCQTLELTARLNGVELMTRHAAKFFSDVAKREMVLDARVDIGGTASLLWWGHRFNVHVDSHITVDPVFLDIIDQENKSSLEVYLA</sequence>
<dbReference type="InterPro" id="IPR044839">
    <property type="entry name" value="NDR1-like"/>
</dbReference>
<dbReference type="Gene3D" id="2.60.40.1820">
    <property type="match status" value="1"/>
</dbReference>
<evidence type="ECO:0000256" key="2">
    <source>
        <dbReference type="ARBA" id="ARBA00022692"/>
    </source>
</evidence>
<name>A0A6N2MK37_SALVM</name>
<evidence type="ECO:0000259" key="7">
    <source>
        <dbReference type="SMART" id="SM00769"/>
    </source>
</evidence>
<evidence type="ECO:0000256" key="3">
    <source>
        <dbReference type="ARBA" id="ARBA00022989"/>
    </source>
</evidence>
<dbReference type="PANTHER" id="PTHR31234:SF2">
    <property type="entry name" value="OS05G0199100 PROTEIN"/>
    <property type="match status" value="1"/>
</dbReference>
<dbReference type="SUPFAM" id="SSF117070">
    <property type="entry name" value="LEA14-like"/>
    <property type="match status" value="1"/>
</dbReference>
<comment type="subcellular location">
    <subcellularLocation>
        <location evidence="1">Membrane</location>
        <topology evidence="1">Single-pass membrane protein</topology>
    </subcellularLocation>
</comment>
<evidence type="ECO:0000256" key="4">
    <source>
        <dbReference type="ARBA" id="ARBA00023136"/>
    </source>
</evidence>
<proteinExistence type="predicted"/>
<dbReference type="PANTHER" id="PTHR31234">
    <property type="entry name" value="LATE EMBRYOGENESIS ABUNDANT (LEA) HYDROXYPROLINE-RICH GLYCOPROTEIN FAMILY"/>
    <property type="match status" value="1"/>
</dbReference>
<feature type="transmembrane region" description="Helical" evidence="6">
    <location>
        <begin position="63"/>
        <end position="84"/>
    </location>
</feature>